<dbReference type="GO" id="GO:0000049">
    <property type="term" value="F:tRNA binding"/>
    <property type="evidence" value="ECO:0007669"/>
    <property type="project" value="TreeGrafter"/>
</dbReference>
<evidence type="ECO:0000256" key="2">
    <source>
        <dbReference type="ARBA" id="ARBA00022741"/>
    </source>
</evidence>
<evidence type="ECO:0000313" key="8">
    <source>
        <dbReference type="Proteomes" id="UP001204833"/>
    </source>
</evidence>
<dbReference type="PANTHER" id="PTHR42918:SF5">
    <property type="entry name" value="LYSINE--TRNA LIGASE, MITOCHONDRIAL"/>
    <property type="match status" value="1"/>
</dbReference>
<evidence type="ECO:0000313" key="7">
    <source>
        <dbReference type="EMBL" id="KAI5952160.1"/>
    </source>
</evidence>
<comment type="caution">
    <text evidence="7">The sequence shown here is derived from an EMBL/GenBank/DDBJ whole genome shotgun (WGS) entry which is preliminary data.</text>
</comment>
<dbReference type="Pfam" id="PF00152">
    <property type="entry name" value="tRNA-synt_2"/>
    <property type="match status" value="1"/>
</dbReference>
<feature type="domain" description="Aminoacyl-transfer RNA synthetases class-II family profile" evidence="6">
    <location>
        <begin position="214"/>
        <end position="519"/>
    </location>
</feature>
<evidence type="ECO:0000256" key="4">
    <source>
        <dbReference type="ARBA" id="ARBA00023146"/>
    </source>
</evidence>
<evidence type="ECO:0000256" key="3">
    <source>
        <dbReference type="ARBA" id="ARBA00022840"/>
    </source>
</evidence>
<protein>
    <recommendedName>
        <fullName evidence="5">Lysyl-tRNA synthetase</fullName>
    </recommendedName>
</protein>
<dbReference type="InterPro" id="IPR044136">
    <property type="entry name" value="Lys-tRNA-ligase_II_N"/>
</dbReference>
<dbReference type="RefSeq" id="XP_051607362.1">
    <property type="nucleotide sequence ID" value="XM_051753645.1"/>
</dbReference>
<dbReference type="GO" id="GO:0004824">
    <property type="term" value="F:lysine-tRNA ligase activity"/>
    <property type="evidence" value="ECO:0007669"/>
    <property type="project" value="InterPro"/>
</dbReference>
<dbReference type="InterPro" id="IPR018149">
    <property type="entry name" value="Lys-tRNA-synth_II_C"/>
</dbReference>
<dbReference type="InterPro" id="IPR012340">
    <property type="entry name" value="NA-bd_OB-fold"/>
</dbReference>
<dbReference type="InterPro" id="IPR004365">
    <property type="entry name" value="NA-bd_OB_tRNA"/>
</dbReference>
<dbReference type="PANTHER" id="PTHR42918">
    <property type="entry name" value="LYSYL-TRNA SYNTHETASE"/>
    <property type="match status" value="1"/>
</dbReference>
<proteinExistence type="predicted"/>
<reference evidence="7 8" key="1">
    <citation type="journal article" date="2022" name="DNA Res.">
        <title>Genome analysis of five recently described species of the CUG-Ser clade uncovers Candida theae as a new hybrid lineage with pathogenic potential in the Candida parapsilosis species complex.</title>
        <authorList>
            <person name="Mixao V."/>
            <person name="Del Olmo V."/>
            <person name="Hegedusova E."/>
            <person name="Saus E."/>
            <person name="Pryszcz L."/>
            <person name="Cillingova A."/>
            <person name="Nosek J."/>
            <person name="Gabaldon T."/>
        </authorList>
    </citation>
    <scope>NUCLEOTIDE SEQUENCE [LARGE SCALE GENOMIC DNA]</scope>
    <source>
        <strain evidence="7 8">CBS 12239</strain>
    </source>
</reference>
<evidence type="ECO:0000256" key="1">
    <source>
        <dbReference type="ARBA" id="ARBA00022598"/>
    </source>
</evidence>
<accession>A0AAD5BBR3</accession>
<dbReference type="SUPFAM" id="SSF50249">
    <property type="entry name" value="Nucleic acid-binding proteins"/>
    <property type="match status" value="1"/>
</dbReference>
<dbReference type="Proteomes" id="UP001204833">
    <property type="component" value="Unassembled WGS sequence"/>
</dbReference>
<gene>
    <name evidence="7" type="ORF">KGF57_004165</name>
</gene>
<dbReference type="Gene3D" id="2.40.50.140">
    <property type="entry name" value="Nucleic acid-binding proteins"/>
    <property type="match status" value="1"/>
</dbReference>
<keyword evidence="8" id="KW-1185">Reference proteome</keyword>
<dbReference type="InterPro" id="IPR004364">
    <property type="entry name" value="Aa-tRNA-synt_II"/>
</dbReference>
<dbReference type="InterPro" id="IPR006195">
    <property type="entry name" value="aa-tRNA-synth_II"/>
</dbReference>
<dbReference type="AlphaFoldDB" id="A0AAD5BBR3"/>
<dbReference type="GO" id="GO:0005739">
    <property type="term" value="C:mitochondrion"/>
    <property type="evidence" value="ECO:0007669"/>
    <property type="project" value="TreeGrafter"/>
</dbReference>
<keyword evidence="2" id="KW-0547">Nucleotide-binding</keyword>
<dbReference type="CDD" id="cd04322">
    <property type="entry name" value="LysRS_N"/>
    <property type="match status" value="1"/>
</dbReference>
<dbReference type="InterPro" id="IPR045864">
    <property type="entry name" value="aa-tRNA-synth_II/BPL/LPL"/>
</dbReference>
<dbReference type="GeneID" id="76152209"/>
<sequence length="529" mass="60492">MRRHTQLLSRCINTFKVRFSTTSISRADTSDLTYDSRAHEIASTAKGGRDRYYPRISSIRERSSNGSVMRVPAFRKHFDHTDFSSLANNRLDEDYIVEGRILGVRKAGKGMYFFDLEQDNTRLQIMATNKLTQMEIDKFNQMHGWFKPGDYISCTGYASRTKTGELTLKANKPIELLTPCLLKMPNKLVDKGIINNNRVLNYLVNPASKQPIIIKSKIIQCIRQFLIQRDFLEVQTPILSNEGTGANANPFKTKFKDTEIQLRVAPELWLKKLVIGGFDKVFEIGNNFRNEGIDQTHNPEFTSCEFYQAYTSLEELMQLTEDMLMEIFKTFGITIPNGASFPKYEFLPTLESTTGEPLDDLSFDGILKYYNRLNLPIPQGANPTSLLNNLSETLLESLSVTKHPNTPVFIYNQPEILSPLAKSSVVNNIPISSRFELFINGKEFVNAYEEENDPQQQFDKFRQQQENKREYGDDEMLIPDWNYVQTMKLGLPPTGGWGIGIDRLAMFISGVERIDSVLPFGNLRDVLKQ</sequence>
<dbReference type="GO" id="GO:0070154">
    <property type="term" value="P:mitochondrial lysyl-tRNA aminoacylation"/>
    <property type="evidence" value="ECO:0007669"/>
    <property type="project" value="TreeGrafter"/>
</dbReference>
<dbReference type="Pfam" id="PF01336">
    <property type="entry name" value="tRNA_anti-codon"/>
    <property type="match status" value="1"/>
</dbReference>
<dbReference type="PROSITE" id="PS50862">
    <property type="entry name" value="AA_TRNA_LIGASE_II"/>
    <property type="match status" value="1"/>
</dbReference>
<keyword evidence="3" id="KW-0067">ATP-binding</keyword>
<evidence type="ECO:0000259" key="6">
    <source>
        <dbReference type="PROSITE" id="PS50862"/>
    </source>
</evidence>
<dbReference type="Gene3D" id="3.30.930.10">
    <property type="entry name" value="Bira Bifunctional Protein, Domain 2"/>
    <property type="match status" value="1"/>
</dbReference>
<dbReference type="SUPFAM" id="SSF55681">
    <property type="entry name" value="Class II aaRS and biotin synthetases"/>
    <property type="match status" value="1"/>
</dbReference>
<organism evidence="7 8">
    <name type="scientific">Candida theae</name>
    <dbReference type="NCBI Taxonomy" id="1198502"/>
    <lineage>
        <taxon>Eukaryota</taxon>
        <taxon>Fungi</taxon>
        <taxon>Dikarya</taxon>
        <taxon>Ascomycota</taxon>
        <taxon>Saccharomycotina</taxon>
        <taxon>Pichiomycetes</taxon>
        <taxon>Debaryomycetaceae</taxon>
        <taxon>Candida/Lodderomyces clade</taxon>
        <taxon>Candida</taxon>
    </lineage>
</organism>
<dbReference type="EMBL" id="JAIHNG010000148">
    <property type="protein sequence ID" value="KAI5952160.1"/>
    <property type="molecule type" value="Genomic_DNA"/>
</dbReference>
<name>A0AAD5BBR3_9ASCO</name>
<dbReference type="GO" id="GO:0005524">
    <property type="term" value="F:ATP binding"/>
    <property type="evidence" value="ECO:0007669"/>
    <property type="project" value="UniProtKB-KW"/>
</dbReference>
<keyword evidence="4" id="KW-0030">Aminoacyl-tRNA synthetase</keyword>
<evidence type="ECO:0000256" key="5">
    <source>
        <dbReference type="ARBA" id="ARBA00030563"/>
    </source>
</evidence>
<keyword evidence="1" id="KW-0436">Ligase</keyword>
<dbReference type="PRINTS" id="PR00982">
    <property type="entry name" value="TRNASYNTHLYS"/>
</dbReference>